<dbReference type="Proteomes" id="UP001630127">
    <property type="component" value="Unassembled WGS sequence"/>
</dbReference>
<evidence type="ECO:0000256" key="3">
    <source>
        <dbReference type="ARBA" id="ARBA00022692"/>
    </source>
</evidence>
<dbReference type="EMBL" id="JBJUIK010000016">
    <property type="protein sequence ID" value="KAL3500441.1"/>
    <property type="molecule type" value="Genomic_DNA"/>
</dbReference>
<gene>
    <name evidence="8" type="ORF">ACH5RR_039534</name>
</gene>
<evidence type="ECO:0000313" key="9">
    <source>
        <dbReference type="Proteomes" id="UP001630127"/>
    </source>
</evidence>
<dbReference type="InterPro" id="IPR013525">
    <property type="entry name" value="ABC2_TM"/>
</dbReference>
<evidence type="ECO:0000256" key="5">
    <source>
        <dbReference type="ARBA" id="ARBA00023136"/>
    </source>
</evidence>
<feature type="transmembrane region" description="Helical" evidence="6">
    <location>
        <begin position="12"/>
        <end position="31"/>
    </location>
</feature>
<sequence>MMTTSVTPNHNIAAIIAAPFYMMWNLFSGFMISRVRIPIWWRWYYWANSIAWTLYGLLTSQYRDLETPVELASGVQSVPIKQLLKDQFGYRHDFLPVRGLQWLVFVWSLLLRSLLLSNHSTSKEDEVSD</sequence>
<protein>
    <recommendedName>
        <fullName evidence="7">ABC-2 type transporter transmembrane domain-containing protein</fullName>
    </recommendedName>
</protein>
<keyword evidence="4 6" id="KW-1133">Transmembrane helix</keyword>
<organism evidence="8 9">
    <name type="scientific">Cinchona calisaya</name>
    <dbReference type="NCBI Taxonomy" id="153742"/>
    <lineage>
        <taxon>Eukaryota</taxon>
        <taxon>Viridiplantae</taxon>
        <taxon>Streptophyta</taxon>
        <taxon>Embryophyta</taxon>
        <taxon>Tracheophyta</taxon>
        <taxon>Spermatophyta</taxon>
        <taxon>Magnoliopsida</taxon>
        <taxon>eudicotyledons</taxon>
        <taxon>Gunneridae</taxon>
        <taxon>Pentapetalae</taxon>
        <taxon>asterids</taxon>
        <taxon>lamiids</taxon>
        <taxon>Gentianales</taxon>
        <taxon>Rubiaceae</taxon>
        <taxon>Cinchonoideae</taxon>
        <taxon>Cinchoneae</taxon>
        <taxon>Cinchona</taxon>
    </lineage>
</organism>
<reference evidence="8 9" key="1">
    <citation type="submission" date="2024-11" db="EMBL/GenBank/DDBJ databases">
        <title>A near-complete genome assembly of Cinchona calisaya.</title>
        <authorList>
            <person name="Lian D.C."/>
            <person name="Zhao X.W."/>
            <person name="Wei L."/>
        </authorList>
    </citation>
    <scope>NUCLEOTIDE SEQUENCE [LARGE SCALE GENOMIC DNA]</scope>
    <source>
        <tissue evidence="8">Nenye</tissue>
    </source>
</reference>
<proteinExistence type="predicted"/>
<dbReference type="GO" id="GO:0005886">
    <property type="term" value="C:plasma membrane"/>
    <property type="evidence" value="ECO:0007669"/>
    <property type="project" value="UniProtKB-ARBA"/>
</dbReference>
<evidence type="ECO:0000256" key="6">
    <source>
        <dbReference type="SAM" id="Phobius"/>
    </source>
</evidence>
<feature type="transmembrane region" description="Helical" evidence="6">
    <location>
        <begin position="43"/>
        <end position="62"/>
    </location>
</feature>
<evidence type="ECO:0000313" key="8">
    <source>
        <dbReference type="EMBL" id="KAL3500441.1"/>
    </source>
</evidence>
<accession>A0ABD2Y131</accession>
<keyword evidence="3 6" id="KW-0812">Transmembrane</keyword>
<keyword evidence="2" id="KW-0813">Transport</keyword>
<dbReference type="AlphaFoldDB" id="A0ABD2Y131"/>
<dbReference type="PANTHER" id="PTHR19241">
    <property type="entry name" value="ATP-BINDING CASSETTE TRANSPORTER"/>
    <property type="match status" value="1"/>
</dbReference>
<evidence type="ECO:0000256" key="2">
    <source>
        <dbReference type="ARBA" id="ARBA00022448"/>
    </source>
</evidence>
<keyword evidence="5 6" id="KW-0472">Membrane</keyword>
<dbReference type="Pfam" id="PF01061">
    <property type="entry name" value="ABC2_membrane"/>
    <property type="match status" value="1"/>
</dbReference>
<comment type="subcellular location">
    <subcellularLocation>
        <location evidence="1">Membrane</location>
        <topology evidence="1">Multi-pass membrane protein</topology>
    </subcellularLocation>
</comment>
<comment type="caution">
    <text evidence="8">The sequence shown here is derived from an EMBL/GenBank/DDBJ whole genome shotgun (WGS) entry which is preliminary data.</text>
</comment>
<evidence type="ECO:0000256" key="1">
    <source>
        <dbReference type="ARBA" id="ARBA00004141"/>
    </source>
</evidence>
<evidence type="ECO:0000256" key="4">
    <source>
        <dbReference type="ARBA" id="ARBA00022989"/>
    </source>
</evidence>
<evidence type="ECO:0000259" key="7">
    <source>
        <dbReference type="Pfam" id="PF01061"/>
    </source>
</evidence>
<feature type="domain" description="ABC-2 type transporter transmembrane" evidence="7">
    <location>
        <begin position="1"/>
        <end position="62"/>
    </location>
</feature>
<feature type="transmembrane region" description="Helical" evidence="6">
    <location>
        <begin position="99"/>
        <end position="116"/>
    </location>
</feature>
<keyword evidence="9" id="KW-1185">Reference proteome</keyword>
<name>A0ABD2Y131_9GENT</name>